<reference evidence="2 3" key="1">
    <citation type="submission" date="2024-08" db="EMBL/GenBank/DDBJ databases">
        <authorList>
            <person name="Cucini C."/>
            <person name="Frati F."/>
        </authorList>
    </citation>
    <scope>NUCLEOTIDE SEQUENCE [LARGE SCALE GENOMIC DNA]</scope>
</reference>
<evidence type="ECO:0000313" key="2">
    <source>
        <dbReference type="EMBL" id="CAL8135728.1"/>
    </source>
</evidence>
<dbReference type="Proteomes" id="UP001642540">
    <property type="component" value="Unassembled WGS sequence"/>
</dbReference>
<organism evidence="2 3">
    <name type="scientific">Orchesella dallaii</name>
    <dbReference type="NCBI Taxonomy" id="48710"/>
    <lineage>
        <taxon>Eukaryota</taxon>
        <taxon>Metazoa</taxon>
        <taxon>Ecdysozoa</taxon>
        <taxon>Arthropoda</taxon>
        <taxon>Hexapoda</taxon>
        <taxon>Collembola</taxon>
        <taxon>Entomobryomorpha</taxon>
        <taxon>Entomobryoidea</taxon>
        <taxon>Orchesellidae</taxon>
        <taxon>Orchesellinae</taxon>
        <taxon>Orchesella</taxon>
    </lineage>
</organism>
<comment type="caution">
    <text evidence="2">The sequence shown here is derived from an EMBL/GenBank/DDBJ whole genome shotgun (WGS) entry which is preliminary data.</text>
</comment>
<sequence>MFVPVRKHWHAQHQQHQHAVFTTLNIHSHFFRSQEVDATFVINKLLELLEIEDWELGTEGSNLIQIMKKGGILNLSVLSTLSKFAIANKFALVSAPLSLSRTAPTLTPPTIPTTTFTTTIPTTRSTISTTTSTTTHTKRSTTIPKNRSTTSTTTSTTNLPTTRSTISTTSTTTPTKRSTTTIAKTRSITSTTPIPPRLLV</sequence>
<dbReference type="EMBL" id="CAXLJM020000109">
    <property type="protein sequence ID" value="CAL8135728.1"/>
    <property type="molecule type" value="Genomic_DNA"/>
</dbReference>
<keyword evidence="3" id="KW-1185">Reference proteome</keyword>
<protein>
    <recommendedName>
        <fullName evidence="4">Cell wall protein DAN4-like</fullName>
    </recommendedName>
</protein>
<name>A0ABP1RUA8_9HEXA</name>
<accession>A0ABP1RUA8</accession>
<feature type="region of interest" description="Disordered" evidence="1">
    <location>
        <begin position="126"/>
        <end position="200"/>
    </location>
</feature>
<gene>
    <name evidence="2" type="ORF">ODALV1_LOCUS26112</name>
</gene>
<proteinExistence type="predicted"/>
<evidence type="ECO:0000256" key="1">
    <source>
        <dbReference type="SAM" id="MobiDB-lite"/>
    </source>
</evidence>
<evidence type="ECO:0008006" key="4">
    <source>
        <dbReference type="Google" id="ProtNLM"/>
    </source>
</evidence>
<evidence type="ECO:0000313" key="3">
    <source>
        <dbReference type="Proteomes" id="UP001642540"/>
    </source>
</evidence>
<feature type="compositionally biased region" description="Low complexity" evidence="1">
    <location>
        <begin position="126"/>
        <end position="192"/>
    </location>
</feature>